<feature type="compositionally biased region" description="Polar residues" evidence="1">
    <location>
        <begin position="93"/>
        <end position="102"/>
    </location>
</feature>
<dbReference type="EMBL" id="JASCZI010030889">
    <property type="protein sequence ID" value="MED6125218.1"/>
    <property type="molecule type" value="Genomic_DNA"/>
</dbReference>
<organism evidence="2 3">
    <name type="scientific">Stylosanthes scabra</name>
    <dbReference type="NCBI Taxonomy" id="79078"/>
    <lineage>
        <taxon>Eukaryota</taxon>
        <taxon>Viridiplantae</taxon>
        <taxon>Streptophyta</taxon>
        <taxon>Embryophyta</taxon>
        <taxon>Tracheophyta</taxon>
        <taxon>Spermatophyta</taxon>
        <taxon>Magnoliopsida</taxon>
        <taxon>eudicotyledons</taxon>
        <taxon>Gunneridae</taxon>
        <taxon>Pentapetalae</taxon>
        <taxon>rosids</taxon>
        <taxon>fabids</taxon>
        <taxon>Fabales</taxon>
        <taxon>Fabaceae</taxon>
        <taxon>Papilionoideae</taxon>
        <taxon>50 kb inversion clade</taxon>
        <taxon>dalbergioids sensu lato</taxon>
        <taxon>Dalbergieae</taxon>
        <taxon>Pterocarpus clade</taxon>
        <taxon>Stylosanthes</taxon>
    </lineage>
</organism>
<name>A0ABU6RM91_9FABA</name>
<proteinExistence type="predicted"/>
<protein>
    <submittedName>
        <fullName evidence="2">Uncharacterized protein</fullName>
    </submittedName>
</protein>
<keyword evidence="3" id="KW-1185">Reference proteome</keyword>
<sequence>MVRWFQGVTLARIHNLFGFRYDDLFPVFTNTREPQTKLVCDDWNASSPYSELGTLGSHPFLLTLRIGSPFVILPVSFGAGRSGSPPTPLPRDSSPNELRQKD</sequence>
<gene>
    <name evidence="2" type="ORF">PIB30_066570</name>
</gene>
<comment type="caution">
    <text evidence="2">The sequence shown here is derived from an EMBL/GenBank/DDBJ whole genome shotgun (WGS) entry which is preliminary data.</text>
</comment>
<reference evidence="2 3" key="1">
    <citation type="journal article" date="2023" name="Plants (Basel)">
        <title>Bridging the Gap: Combining Genomics and Transcriptomics Approaches to Understand Stylosanthes scabra, an Orphan Legume from the Brazilian Caatinga.</title>
        <authorList>
            <person name="Ferreira-Neto J.R.C."/>
            <person name="da Silva M.D."/>
            <person name="Binneck E."/>
            <person name="de Melo N.F."/>
            <person name="da Silva R.H."/>
            <person name="de Melo A.L.T.M."/>
            <person name="Pandolfi V."/>
            <person name="Bustamante F.O."/>
            <person name="Brasileiro-Vidal A.C."/>
            <person name="Benko-Iseppon A.M."/>
        </authorList>
    </citation>
    <scope>NUCLEOTIDE SEQUENCE [LARGE SCALE GENOMIC DNA]</scope>
    <source>
        <tissue evidence="2">Leaves</tissue>
    </source>
</reference>
<feature type="region of interest" description="Disordered" evidence="1">
    <location>
        <begin position="78"/>
        <end position="102"/>
    </location>
</feature>
<evidence type="ECO:0000313" key="2">
    <source>
        <dbReference type="EMBL" id="MED6125218.1"/>
    </source>
</evidence>
<evidence type="ECO:0000256" key="1">
    <source>
        <dbReference type="SAM" id="MobiDB-lite"/>
    </source>
</evidence>
<accession>A0ABU6RM91</accession>
<dbReference type="Proteomes" id="UP001341840">
    <property type="component" value="Unassembled WGS sequence"/>
</dbReference>
<evidence type="ECO:0000313" key="3">
    <source>
        <dbReference type="Proteomes" id="UP001341840"/>
    </source>
</evidence>